<evidence type="ECO:0000313" key="11">
    <source>
        <dbReference type="Proteomes" id="UP001140949"/>
    </source>
</evidence>
<evidence type="ECO:0000256" key="3">
    <source>
        <dbReference type="ARBA" id="ARBA00022729"/>
    </source>
</evidence>
<reference evidence="10" key="2">
    <citation type="submission" date="2023-04" db="EMBL/GenBank/DDBJ databases">
        <authorList>
            <person name="Bruccoleri R.E."/>
            <person name="Oakeley E.J."/>
            <person name="Faust A.-M."/>
            <person name="Dessus-Babus S."/>
            <person name="Altorfer M."/>
            <person name="Burckhardt D."/>
            <person name="Oertli M."/>
            <person name="Naumann U."/>
            <person name="Petersen F."/>
            <person name="Wong J."/>
        </authorList>
    </citation>
    <scope>NUCLEOTIDE SEQUENCE</scope>
    <source>
        <strain evidence="10">GSM-AAB239-AS_SAM_17_03QT</strain>
        <tissue evidence="10">Leaf</tissue>
    </source>
</reference>
<keyword evidence="3" id="KW-0732">Signal</keyword>
<dbReference type="Gene3D" id="2.40.70.10">
    <property type="entry name" value="Acid Proteases"/>
    <property type="match status" value="2"/>
</dbReference>
<keyword evidence="4" id="KW-0064">Aspartyl protease</keyword>
<feature type="compositionally biased region" description="Basic and acidic residues" evidence="8">
    <location>
        <begin position="10"/>
        <end position="31"/>
    </location>
</feature>
<comment type="caution">
    <text evidence="10">The sequence shown here is derived from an EMBL/GenBank/DDBJ whole genome shotgun (WGS) entry which is preliminary data.</text>
</comment>
<dbReference type="Pfam" id="PF14541">
    <property type="entry name" value="TAXi_C"/>
    <property type="match status" value="1"/>
</dbReference>
<dbReference type="GO" id="GO:0004190">
    <property type="term" value="F:aspartic-type endopeptidase activity"/>
    <property type="evidence" value="ECO:0007669"/>
    <property type="project" value="UniProtKB-KW"/>
</dbReference>
<protein>
    <submittedName>
        <fullName evidence="10">Aspartyl protease family protein-like</fullName>
    </submittedName>
</protein>
<organism evidence="10 11">
    <name type="scientific">Iris pallida</name>
    <name type="common">Sweet iris</name>
    <dbReference type="NCBI Taxonomy" id="29817"/>
    <lineage>
        <taxon>Eukaryota</taxon>
        <taxon>Viridiplantae</taxon>
        <taxon>Streptophyta</taxon>
        <taxon>Embryophyta</taxon>
        <taxon>Tracheophyta</taxon>
        <taxon>Spermatophyta</taxon>
        <taxon>Magnoliopsida</taxon>
        <taxon>Liliopsida</taxon>
        <taxon>Asparagales</taxon>
        <taxon>Iridaceae</taxon>
        <taxon>Iridoideae</taxon>
        <taxon>Irideae</taxon>
        <taxon>Iris</taxon>
    </lineage>
</organism>
<sequence length="408" mass="42624">MLAEQAEPNPRPDLRPRPSPRRLDPQPDHVQARPRKYSSPSSKLSATTTTQIPATKGDSFGSGGAYVVTVGFGTPLQQTLVFDTGSVVTWVQCQPCAASCYRQQQPIFDPARSSTYRNISCASPYCSPPELSASTCGASGDTCVYGVQYGDGSFTQGYYGTDTLALTPADTIQSFRFGCGQYQGGTFGQVAGLMGLGRAPSSVVSQADSKYGGVFSYCLPPTSSSAGRLAFGSGSLPSDVQYTPMLSPSSGGGGGQPFYFLELVSISVGGKKLAISAAVFSNAGTIIDSGTTVTYLPPAAYSALRRQFRKRMSRYRSAAGEGPLDTCYDFGRASSVTLPAVALEFRGASMGLAANGIVFPVSSTKACLAFAANGNDSDVGILGNVQQRTFDVVYDVPNLKIGFGAQGC</sequence>
<evidence type="ECO:0000313" key="10">
    <source>
        <dbReference type="EMBL" id="KAJ6811347.1"/>
    </source>
</evidence>
<proteinExistence type="inferred from homology"/>
<feature type="active site" evidence="7">
    <location>
        <position position="288"/>
    </location>
</feature>
<dbReference type="EMBL" id="JANAVB010031717">
    <property type="protein sequence ID" value="KAJ6811347.1"/>
    <property type="molecule type" value="Genomic_DNA"/>
</dbReference>
<dbReference type="GO" id="GO:0006508">
    <property type="term" value="P:proteolysis"/>
    <property type="evidence" value="ECO:0007669"/>
    <property type="project" value="UniProtKB-KW"/>
</dbReference>
<feature type="domain" description="Peptidase A1" evidence="9">
    <location>
        <begin position="66"/>
        <end position="404"/>
    </location>
</feature>
<dbReference type="SUPFAM" id="SSF50630">
    <property type="entry name" value="Acid proteases"/>
    <property type="match status" value="1"/>
</dbReference>
<evidence type="ECO:0000256" key="6">
    <source>
        <dbReference type="ARBA" id="ARBA00023157"/>
    </source>
</evidence>
<dbReference type="PANTHER" id="PTHR13683">
    <property type="entry name" value="ASPARTYL PROTEASES"/>
    <property type="match status" value="1"/>
</dbReference>
<dbReference type="Pfam" id="PF14543">
    <property type="entry name" value="TAXi_N"/>
    <property type="match status" value="1"/>
</dbReference>
<keyword evidence="11" id="KW-1185">Reference proteome</keyword>
<dbReference type="Proteomes" id="UP001140949">
    <property type="component" value="Unassembled WGS sequence"/>
</dbReference>
<accession>A0AAX6F4L4</accession>
<dbReference type="InterPro" id="IPR033121">
    <property type="entry name" value="PEPTIDASE_A1"/>
</dbReference>
<dbReference type="FunFam" id="2.40.70.10:FF:000013">
    <property type="entry name" value="Aspartyl protease AED1"/>
    <property type="match status" value="1"/>
</dbReference>
<keyword evidence="6" id="KW-1015">Disulfide bond</keyword>
<dbReference type="PROSITE" id="PS51767">
    <property type="entry name" value="PEPTIDASE_A1"/>
    <property type="match status" value="1"/>
</dbReference>
<dbReference type="PANTHER" id="PTHR13683:SF750">
    <property type="entry name" value="ASPARTYL PROTEASE AED1"/>
    <property type="match status" value="1"/>
</dbReference>
<feature type="region of interest" description="Disordered" evidence="8">
    <location>
        <begin position="1"/>
        <end position="56"/>
    </location>
</feature>
<gene>
    <name evidence="10" type="ORF">M6B38_155720</name>
</gene>
<evidence type="ECO:0000256" key="2">
    <source>
        <dbReference type="ARBA" id="ARBA00022670"/>
    </source>
</evidence>
<dbReference type="InterPro" id="IPR032861">
    <property type="entry name" value="TAXi_N"/>
</dbReference>
<keyword evidence="2 10" id="KW-0645">Protease</keyword>
<dbReference type="FunFam" id="2.40.70.10:FF:000021">
    <property type="entry name" value="Aspartyl protease AED1"/>
    <property type="match status" value="1"/>
</dbReference>
<feature type="active site" evidence="7">
    <location>
        <position position="83"/>
    </location>
</feature>
<evidence type="ECO:0000256" key="1">
    <source>
        <dbReference type="ARBA" id="ARBA00007447"/>
    </source>
</evidence>
<comment type="similarity">
    <text evidence="1">Belongs to the peptidase A1 family.</text>
</comment>
<evidence type="ECO:0000259" key="9">
    <source>
        <dbReference type="PROSITE" id="PS51767"/>
    </source>
</evidence>
<evidence type="ECO:0000256" key="8">
    <source>
        <dbReference type="SAM" id="MobiDB-lite"/>
    </source>
</evidence>
<dbReference type="InterPro" id="IPR032799">
    <property type="entry name" value="TAXi_C"/>
</dbReference>
<dbReference type="AlphaFoldDB" id="A0AAX6F4L4"/>
<evidence type="ECO:0000256" key="7">
    <source>
        <dbReference type="PIRSR" id="PIRSR601461-1"/>
    </source>
</evidence>
<dbReference type="InterPro" id="IPR021109">
    <property type="entry name" value="Peptidase_aspartic_dom_sf"/>
</dbReference>
<keyword evidence="5" id="KW-0378">Hydrolase</keyword>
<dbReference type="InterPro" id="IPR001461">
    <property type="entry name" value="Aspartic_peptidase_A1"/>
</dbReference>
<evidence type="ECO:0000256" key="4">
    <source>
        <dbReference type="ARBA" id="ARBA00022750"/>
    </source>
</evidence>
<reference evidence="10" key="1">
    <citation type="journal article" date="2023" name="GigaByte">
        <title>Genome assembly of the bearded iris, Iris pallida Lam.</title>
        <authorList>
            <person name="Bruccoleri R.E."/>
            <person name="Oakeley E.J."/>
            <person name="Faust A.M.E."/>
            <person name="Altorfer M."/>
            <person name="Dessus-Babus S."/>
            <person name="Burckhardt D."/>
            <person name="Oertli M."/>
            <person name="Naumann U."/>
            <person name="Petersen F."/>
            <person name="Wong J."/>
        </authorList>
    </citation>
    <scope>NUCLEOTIDE SEQUENCE</scope>
    <source>
        <strain evidence="10">GSM-AAB239-AS_SAM_17_03QT</strain>
    </source>
</reference>
<name>A0AAX6F4L4_IRIPA</name>
<feature type="compositionally biased region" description="Polar residues" evidence="8">
    <location>
        <begin position="38"/>
        <end position="53"/>
    </location>
</feature>
<evidence type="ECO:0000256" key="5">
    <source>
        <dbReference type="ARBA" id="ARBA00022801"/>
    </source>
</evidence>